<dbReference type="InterPro" id="IPR005467">
    <property type="entry name" value="His_kinase_dom"/>
</dbReference>
<dbReference type="PROSITE" id="PS50109">
    <property type="entry name" value="HIS_KIN"/>
    <property type="match status" value="1"/>
</dbReference>
<dbReference type="SMART" id="SM00387">
    <property type="entry name" value="HATPase_c"/>
    <property type="match status" value="1"/>
</dbReference>
<accession>A0A0N7MTP5</accession>
<evidence type="ECO:0000259" key="12">
    <source>
        <dbReference type="PROSITE" id="PS50113"/>
    </source>
</evidence>
<dbReference type="EMBL" id="FAOP01000003">
    <property type="protein sequence ID" value="CUU03219.1"/>
    <property type="molecule type" value="Genomic_DNA"/>
</dbReference>
<keyword evidence="8" id="KW-0902">Two-component regulatory system</keyword>
<dbReference type="PANTHER" id="PTHR43065">
    <property type="entry name" value="SENSOR HISTIDINE KINASE"/>
    <property type="match status" value="1"/>
</dbReference>
<keyword evidence="5" id="KW-0547">Nucleotide-binding</keyword>
<feature type="domain" description="PAS" evidence="11">
    <location>
        <begin position="8"/>
        <end position="62"/>
    </location>
</feature>
<dbReference type="GO" id="GO:0000155">
    <property type="term" value="F:phosphorelay sensor kinase activity"/>
    <property type="evidence" value="ECO:0007669"/>
    <property type="project" value="InterPro"/>
</dbReference>
<dbReference type="NCBIfam" id="TIGR00229">
    <property type="entry name" value="sensory_box"/>
    <property type="match status" value="1"/>
</dbReference>
<dbReference type="RefSeq" id="WP_075426119.1">
    <property type="nucleotide sequence ID" value="NZ_CZVJ01000001.1"/>
</dbReference>
<feature type="domain" description="PAC" evidence="12">
    <location>
        <begin position="79"/>
        <end position="129"/>
    </location>
</feature>
<evidence type="ECO:0000256" key="7">
    <source>
        <dbReference type="ARBA" id="ARBA00022840"/>
    </source>
</evidence>
<accession>A0A0S4MY13</accession>
<dbReference type="AlphaFoldDB" id="A0A0P1LQY4"/>
<dbReference type="InterPro" id="IPR000014">
    <property type="entry name" value="PAS"/>
</dbReference>
<dbReference type="Pfam" id="PF02518">
    <property type="entry name" value="HATPase_c"/>
    <property type="match status" value="1"/>
</dbReference>
<evidence type="ECO:0000259" key="11">
    <source>
        <dbReference type="PROSITE" id="PS50112"/>
    </source>
</evidence>
<accession>A0A0P1LQY4</accession>
<dbReference type="InterPro" id="IPR003661">
    <property type="entry name" value="HisK_dim/P_dom"/>
</dbReference>
<feature type="coiled-coil region" evidence="9">
    <location>
        <begin position="120"/>
        <end position="165"/>
    </location>
</feature>
<evidence type="ECO:0000256" key="4">
    <source>
        <dbReference type="ARBA" id="ARBA00022679"/>
    </source>
</evidence>
<dbReference type="Gene3D" id="3.30.565.10">
    <property type="entry name" value="Histidine kinase-like ATPase, C-terminal domain"/>
    <property type="match status" value="1"/>
</dbReference>
<dbReference type="CDD" id="cd00130">
    <property type="entry name" value="PAS"/>
    <property type="match status" value="1"/>
</dbReference>
<comment type="catalytic activity">
    <reaction evidence="1">
        <text>ATP + protein L-histidine = ADP + protein N-phospho-L-histidine.</text>
        <dbReference type="EC" id="2.7.13.3"/>
    </reaction>
</comment>
<dbReference type="Pfam" id="PF00512">
    <property type="entry name" value="HisKA"/>
    <property type="match status" value="1"/>
</dbReference>
<gene>
    <name evidence="13" type="ORF">JGI4_00727</name>
</gene>
<evidence type="ECO:0000259" key="10">
    <source>
        <dbReference type="PROSITE" id="PS50109"/>
    </source>
</evidence>
<sequence length="398" mass="45856">MPFSNLVDKDLLFKILDAIDEGIIFVDEEGRMLYMNKSAEKYRNIKNEERLGTSVVMCHPESIHSKVLEVLENFKKGIVTKRHKIVHANGRYYENIYNVVHDDNGKYIGLVLETRDITEKFMLERELKKMNEELERKVKERTEEIRMAYEQLRRAQEVLMQVEKMTSIGRFVAGLAHEINNPLDGIQNCIRAVLAEPDNKQKLREFLGLALEGLDRIELIVRRLLDYAKPHIFERIDLNINDIIEDALAIAQFRIKDKKIEVEENLSDEELIVVGDFHYLEQVFANIIFNAIDAVNFNGKIEIETFGDDKSVFVKIKDNGCGIPESILNKIFDPFFTTKPNGTGLGLYLSYNVVSSHGGRIEVKSKVGEGSTFTVILPRKILDENKQGENVKYESSYY</sequence>
<dbReference type="SMART" id="SM00091">
    <property type="entry name" value="PAS"/>
    <property type="match status" value="1"/>
</dbReference>
<dbReference type="InterPro" id="IPR036890">
    <property type="entry name" value="HATPase_C_sf"/>
</dbReference>
<keyword evidence="3" id="KW-0597">Phosphoprotein</keyword>
<accession>A0A0P1MZC3</accession>
<keyword evidence="9" id="KW-0175">Coiled coil</keyword>
<evidence type="ECO:0000313" key="13">
    <source>
        <dbReference type="EMBL" id="CUU03219.1"/>
    </source>
</evidence>
<dbReference type="InterPro" id="IPR036097">
    <property type="entry name" value="HisK_dim/P_sf"/>
</dbReference>
<evidence type="ECO:0000256" key="3">
    <source>
        <dbReference type="ARBA" id="ARBA00022553"/>
    </source>
</evidence>
<dbReference type="InterPro" id="IPR004358">
    <property type="entry name" value="Sig_transdc_His_kin-like_C"/>
</dbReference>
<dbReference type="PROSITE" id="PS50112">
    <property type="entry name" value="PAS"/>
    <property type="match status" value="1"/>
</dbReference>
<proteinExistence type="predicted"/>
<evidence type="ECO:0000256" key="9">
    <source>
        <dbReference type="SAM" id="Coils"/>
    </source>
</evidence>
<dbReference type="SUPFAM" id="SSF55785">
    <property type="entry name" value="PYP-like sensor domain (PAS domain)"/>
    <property type="match status" value="1"/>
</dbReference>
<dbReference type="PANTHER" id="PTHR43065:SF10">
    <property type="entry name" value="PEROXIDE STRESS-ACTIVATED HISTIDINE KINASE MAK3"/>
    <property type="match status" value="1"/>
</dbReference>
<dbReference type="InterPro" id="IPR000700">
    <property type="entry name" value="PAS-assoc_C"/>
</dbReference>
<dbReference type="PROSITE" id="PS50113">
    <property type="entry name" value="PAC"/>
    <property type="match status" value="1"/>
</dbReference>
<evidence type="ECO:0000256" key="6">
    <source>
        <dbReference type="ARBA" id="ARBA00022777"/>
    </source>
</evidence>
<dbReference type="GO" id="GO:0005524">
    <property type="term" value="F:ATP binding"/>
    <property type="evidence" value="ECO:0007669"/>
    <property type="project" value="UniProtKB-KW"/>
</dbReference>
<dbReference type="InterPro" id="IPR003594">
    <property type="entry name" value="HATPase_dom"/>
</dbReference>
<dbReference type="SUPFAM" id="SSF47384">
    <property type="entry name" value="Homodimeric domain of signal transducing histidine kinase"/>
    <property type="match status" value="1"/>
</dbReference>
<dbReference type="SMART" id="SM00388">
    <property type="entry name" value="HisKA"/>
    <property type="match status" value="1"/>
</dbReference>
<dbReference type="CDD" id="cd00082">
    <property type="entry name" value="HisKA"/>
    <property type="match status" value="1"/>
</dbReference>
<organism evidence="13 14">
    <name type="scientific">Candidatus Kryptonium thompsonii</name>
    <dbReference type="NCBI Taxonomy" id="1633631"/>
    <lineage>
        <taxon>Bacteria</taxon>
        <taxon>Pseudomonadati</taxon>
        <taxon>Candidatus Kryptoniota</taxon>
        <taxon>Candidatus Kryptonium</taxon>
    </lineage>
</organism>
<dbReference type="PRINTS" id="PR00344">
    <property type="entry name" value="BCTRLSENSOR"/>
</dbReference>
<keyword evidence="6" id="KW-0418">Kinase</keyword>
<reference evidence="13 14" key="1">
    <citation type="submission" date="2015-11" db="EMBL/GenBank/DDBJ databases">
        <authorList>
            <person name="Zhang Y."/>
            <person name="Guo Z."/>
        </authorList>
    </citation>
    <scope>NUCLEOTIDE SEQUENCE [LARGE SCALE GENOMIC DNA]</scope>
    <source>
        <strain evidence="13">JGI-4</strain>
    </source>
</reference>
<name>A0A0P1LQY4_9BACT</name>
<evidence type="ECO:0000256" key="8">
    <source>
        <dbReference type="ARBA" id="ARBA00023012"/>
    </source>
</evidence>
<accession>A0A0P1L6Y7</accession>
<dbReference type="Gene3D" id="3.30.450.20">
    <property type="entry name" value="PAS domain"/>
    <property type="match status" value="1"/>
</dbReference>
<evidence type="ECO:0000256" key="1">
    <source>
        <dbReference type="ARBA" id="ARBA00000085"/>
    </source>
</evidence>
<dbReference type="SUPFAM" id="SSF55874">
    <property type="entry name" value="ATPase domain of HSP90 chaperone/DNA topoisomerase II/histidine kinase"/>
    <property type="match status" value="1"/>
</dbReference>
<feature type="domain" description="Histidine kinase" evidence="10">
    <location>
        <begin position="174"/>
        <end position="381"/>
    </location>
</feature>
<keyword evidence="4" id="KW-0808">Transferase</keyword>
<evidence type="ECO:0000256" key="2">
    <source>
        <dbReference type="ARBA" id="ARBA00012438"/>
    </source>
</evidence>
<accession>A0A0P1L6M5</accession>
<dbReference type="STRING" id="1633631.GCA_001442925_00727"/>
<accession>A0A0P1P2K8</accession>
<dbReference type="Proteomes" id="UP000182011">
    <property type="component" value="Unassembled WGS sequence"/>
</dbReference>
<dbReference type="InterPro" id="IPR035965">
    <property type="entry name" value="PAS-like_dom_sf"/>
</dbReference>
<evidence type="ECO:0000256" key="5">
    <source>
        <dbReference type="ARBA" id="ARBA00022741"/>
    </source>
</evidence>
<keyword evidence="7" id="KW-0067">ATP-binding</keyword>
<protein>
    <recommendedName>
        <fullName evidence="2">histidine kinase</fullName>
        <ecNumber evidence="2">2.7.13.3</ecNumber>
    </recommendedName>
</protein>
<dbReference type="Pfam" id="PF13596">
    <property type="entry name" value="PAS_10"/>
    <property type="match status" value="1"/>
</dbReference>
<evidence type="ECO:0000313" key="14">
    <source>
        <dbReference type="Proteomes" id="UP000182011"/>
    </source>
</evidence>
<dbReference type="Gene3D" id="1.10.287.130">
    <property type="match status" value="1"/>
</dbReference>
<dbReference type="EC" id="2.7.13.3" evidence="2"/>